<keyword evidence="2" id="KW-0564">Palmitate</keyword>
<dbReference type="GO" id="GO:0010508">
    <property type="term" value="P:positive regulation of autophagy"/>
    <property type="evidence" value="ECO:0007669"/>
    <property type="project" value="TreeGrafter"/>
</dbReference>
<dbReference type="GO" id="GO:1904293">
    <property type="term" value="P:negative regulation of ERAD pathway"/>
    <property type="evidence" value="ECO:0007669"/>
    <property type="project" value="TreeGrafter"/>
</dbReference>
<feature type="region of interest" description="Disordered" evidence="4">
    <location>
        <begin position="38"/>
        <end position="80"/>
    </location>
</feature>
<dbReference type="InterPro" id="IPR031632">
    <property type="entry name" value="SVIP"/>
</dbReference>
<accession>A0AAW1CJ52</accession>
<evidence type="ECO:0000256" key="1">
    <source>
        <dbReference type="ARBA" id="ARBA00022707"/>
    </source>
</evidence>
<organism evidence="5 6">
    <name type="scientific">Rhynocoris fuscipes</name>
    <dbReference type="NCBI Taxonomy" id="488301"/>
    <lineage>
        <taxon>Eukaryota</taxon>
        <taxon>Metazoa</taxon>
        <taxon>Ecdysozoa</taxon>
        <taxon>Arthropoda</taxon>
        <taxon>Hexapoda</taxon>
        <taxon>Insecta</taxon>
        <taxon>Pterygota</taxon>
        <taxon>Neoptera</taxon>
        <taxon>Paraneoptera</taxon>
        <taxon>Hemiptera</taxon>
        <taxon>Heteroptera</taxon>
        <taxon>Panheteroptera</taxon>
        <taxon>Cimicomorpha</taxon>
        <taxon>Reduviidae</taxon>
        <taxon>Harpactorinae</taxon>
        <taxon>Harpactorini</taxon>
        <taxon>Rhynocoris</taxon>
    </lineage>
</organism>
<sequence>MGIFISCCKGSEAEDLLTPDPETRRRLQAEAAERRVREIENKGIKDPAKVQRLQRKAEELERREQEAMRSGNTEPTLKVR</sequence>
<dbReference type="PANTHER" id="PTHR35269">
    <property type="entry name" value="SMALL VCP/P97-INTERACTING PROTEIN"/>
    <property type="match status" value="1"/>
</dbReference>
<evidence type="ECO:0008006" key="7">
    <source>
        <dbReference type="Google" id="ProtNLM"/>
    </source>
</evidence>
<feature type="compositionally biased region" description="Basic and acidic residues" evidence="4">
    <location>
        <begin position="38"/>
        <end position="67"/>
    </location>
</feature>
<keyword evidence="3" id="KW-0449">Lipoprotein</keyword>
<evidence type="ECO:0000256" key="4">
    <source>
        <dbReference type="SAM" id="MobiDB-lite"/>
    </source>
</evidence>
<dbReference type="EMBL" id="JAPXFL010000079">
    <property type="protein sequence ID" value="KAK9496467.1"/>
    <property type="molecule type" value="Genomic_DNA"/>
</dbReference>
<name>A0AAW1CJ52_9HEMI</name>
<reference evidence="5 6" key="1">
    <citation type="submission" date="2022-12" db="EMBL/GenBank/DDBJ databases">
        <title>Chromosome-level genome assembly of true bugs.</title>
        <authorList>
            <person name="Ma L."/>
            <person name="Li H."/>
        </authorList>
    </citation>
    <scope>NUCLEOTIDE SEQUENCE [LARGE SCALE GENOMIC DNA]</scope>
    <source>
        <strain evidence="5">Lab_2022b</strain>
    </source>
</reference>
<evidence type="ECO:0000313" key="5">
    <source>
        <dbReference type="EMBL" id="KAK9496467.1"/>
    </source>
</evidence>
<comment type="caution">
    <text evidence="5">The sequence shown here is derived from an EMBL/GenBank/DDBJ whole genome shotgun (WGS) entry which is preliminary data.</text>
</comment>
<dbReference type="AlphaFoldDB" id="A0AAW1CJ52"/>
<keyword evidence="1" id="KW-0519">Myristate</keyword>
<evidence type="ECO:0000256" key="3">
    <source>
        <dbReference type="ARBA" id="ARBA00023288"/>
    </source>
</evidence>
<feature type="compositionally biased region" description="Polar residues" evidence="4">
    <location>
        <begin position="70"/>
        <end position="80"/>
    </location>
</feature>
<evidence type="ECO:0000313" key="6">
    <source>
        <dbReference type="Proteomes" id="UP001461498"/>
    </source>
</evidence>
<dbReference type="InterPro" id="IPR055366">
    <property type="entry name" value="SVIP_metazoa"/>
</dbReference>
<keyword evidence="6" id="KW-1185">Reference proteome</keyword>
<dbReference type="Pfam" id="PF15811">
    <property type="entry name" value="SVIP"/>
    <property type="match status" value="1"/>
</dbReference>
<dbReference type="GO" id="GO:1904240">
    <property type="term" value="P:negative regulation of VCP-NPL4-UFD1 AAA ATPase complex assembly"/>
    <property type="evidence" value="ECO:0007669"/>
    <property type="project" value="TreeGrafter"/>
</dbReference>
<dbReference type="PANTHER" id="PTHR35269:SF1">
    <property type="entry name" value="SMALL VCP_P97-INTERACTING PROTEIN"/>
    <property type="match status" value="1"/>
</dbReference>
<dbReference type="GO" id="GO:0005789">
    <property type="term" value="C:endoplasmic reticulum membrane"/>
    <property type="evidence" value="ECO:0007669"/>
    <property type="project" value="TreeGrafter"/>
</dbReference>
<dbReference type="Proteomes" id="UP001461498">
    <property type="component" value="Unassembled WGS sequence"/>
</dbReference>
<gene>
    <name evidence="5" type="ORF">O3M35_013231</name>
</gene>
<evidence type="ECO:0000256" key="2">
    <source>
        <dbReference type="ARBA" id="ARBA00023139"/>
    </source>
</evidence>
<dbReference type="GO" id="GO:1904153">
    <property type="term" value="P:negative regulation of retrograde protein transport, ER to cytosol"/>
    <property type="evidence" value="ECO:0007669"/>
    <property type="project" value="TreeGrafter"/>
</dbReference>
<protein>
    <recommendedName>
        <fullName evidence="7">Small VCP/p97-interacting protein</fullName>
    </recommendedName>
</protein>
<proteinExistence type="predicted"/>